<dbReference type="InterPro" id="IPR036249">
    <property type="entry name" value="Thioredoxin-like_sf"/>
</dbReference>
<keyword evidence="5" id="KW-1185">Reference proteome</keyword>
<feature type="region of interest" description="Disordered" evidence="2">
    <location>
        <begin position="47"/>
        <end position="134"/>
    </location>
</feature>
<proteinExistence type="predicted"/>
<evidence type="ECO:0000256" key="1">
    <source>
        <dbReference type="ARBA" id="ARBA00023054"/>
    </source>
</evidence>
<dbReference type="eggNOG" id="KOG1363">
    <property type="taxonomic scope" value="Eukaryota"/>
</dbReference>
<dbReference type="InParanoid" id="F2UHS3"/>
<dbReference type="SMART" id="SM00594">
    <property type="entry name" value="UAS"/>
    <property type="match status" value="1"/>
</dbReference>
<accession>F2UHS3</accession>
<dbReference type="InterPro" id="IPR001012">
    <property type="entry name" value="UBX_dom"/>
</dbReference>
<dbReference type="FunCoup" id="F2UHS3">
    <property type="interactions" value="1761"/>
</dbReference>
<dbReference type="Gene3D" id="3.10.20.90">
    <property type="entry name" value="Phosphatidylinositol 3-kinase Catalytic Subunit, Chain A, domain 1"/>
    <property type="match status" value="1"/>
</dbReference>
<dbReference type="SMART" id="SM00166">
    <property type="entry name" value="UBX"/>
    <property type="match status" value="1"/>
</dbReference>
<dbReference type="Gene3D" id="3.40.30.10">
    <property type="entry name" value="Glutaredoxin"/>
    <property type="match status" value="1"/>
</dbReference>
<dbReference type="SUPFAM" id="SSF52833">
    <property type="entry name" value="Thioredoxin-like"/>
    <property type="match status" value="1"/>
</dbReference>
<dbReference type="PANTHER" id="PTHR23322">
    <property type="entry name" value="FAS-ASSOCIATED PROTEIN"/>
    <property type="match status" value="1"/>
</dbReference>
<feature type="compositionally biased region" description="Basic and acidic residues" evidence="2">
    <location>
        <begin position="347"/>
        <end position="367"/>
    </location>
</feature>
<dbReference type="GeneID" id="16071606"/>
<dbReference type="EMBL" id="GL832975">
    <property type="protein sequence ID" value="EGD76672.1"/>
    <property type="molecule type" value="Genomic_DNA"/>
</dbReference>
<dbReference type="OMA" id="YFCESIF"/>
<dbReference type="PROSITE" id="PS50033">
    <property type="entry name" value="UBX"/>
    <property type="match status" value="1"/>
</dbReference>
<dbReference type="InterPro" id="IPR006577">
    <property type="entry name" value="UAS"/>
</dbReference>
<keyword evidence="1" id="KW-0175">Coiled coil</keyword>
<reference evidence="4" key="1">
    <citation type="submission" date="2009-08" db="EMBL/GenBank/DDBJ databases">
        <title>Annotation of Salpingoeca rosetta.</title>
        <authorList>
            <consortium name="The Broad Institute Genome Sequencing Platform"/>
            <person name="Russ C."/>
            <person name="Cuomo C."/>
            <person name="Burger G."/>
            <person name="Gray M.W."/>
            <person name="Holland P.W.H."/>
            <person name="King N."/>
            <person name="Lang F.B.F."/>
            <person name="Roger A.J."/>
            <person name="Ruiz-Trillo I."/>
            <person name="Young S.K."/>
            <person name="Zeng Q."/>
            <person name="Gargeya S."/>
            <person name="Alvarado L."/>
            <person name="Berlin A."/>
            <person name="Chapman S.B."/>
            <person name="Chen Z."/>
            <person name="Freedman E."/>
            <person name="Gellesch M."/>
            <person name="Goldberg J."/>
            <person name="Griggs A."/>
            <person name="Gujja S."/>
            <person name="Heilman E."/>
            <person name="Heiman D."/>
            <person name="Howarth C."/>
            <person name="Mehta T."/>
            <person name="Neiman D."/>
            <person name="Pearson M."/>
            <person name="Roberts A."/>
            <person name="Saif S."/>
            <person name="Shea T."/>
            <person name="Shenoy N."/>
            <person name="Sisk P."/>
            <person name="Stolte C."/>
            <person name="Sykes S."/>
            <person name="White J."/>
            <person name="Yandava C."/>
            <person name="Haas B."/>
            <person name="Nusbaum C."/>
            <person name="Birren B."/>
        </authorList>
    </citation>
    <scope>NUCLEOTIDE SEQUENCE [LARGE SCALE GENOMIC DNA]</scope>
    <source>
        <strain evidence="4">ATCC 50818</strain>
    </source>
</reference>
<feature type="domain" description="UBX" evidence="3">
    <location>
        <begin position="403"/>
        <end position="463"/>
    </location>
</feature>
<dbReference type="GO" id="GO:0036503">
    <property type="term" value="P:ERAD pathway"/>
    <property type="evidence" value="ECO:0007669"/>
    <property type="project" value="TreeGrafter"/>
</dbReference>
<dbReference type="InterPro" id="IPR029071">
    <property type="entry name" value="Ubiquitin-like_domsf"/>
</dbReference>
<feature type="compositionally biased region" description="Basic and acidic residues" evidence="2">
    <location>
        <begin position="327"/>
        <end position="340"/>
    </location>
</feature>
<feature type="region of interest" description="Disordered" evidence="2">
    <location>
        <begin position="327"/>
        <end position="405"/>
    </location>
</feature>
<protein>
    <recommendedName>
        <fullName evidence="3">UBX domain-containing protein</fullName>
    </recommendedName>
</protein>
<dbReference type="GO" id="GO:0005783">
    <property type="term" value="C:endoplasmic reticulum"/>
    <property type="evidence" value="ECO:0007669"/>
    <property type="project" value="TreeGrafter"/>
</dbReference>
<dbReference type="STRING" id="946362.F2UHS3"/>
<dbReference type="CDD" id="cd01767">
    <property type="entry name" value="UBX"/>
    <property type="match status" value="1"/>
</dbReference>
<evidence type="ECO:0000256" key="2">
    <source>
        <dbReference type="SAM" id="MobiDB-lite"/>
    </source>
</evidence>
<dbReference type="OrthoDB" id="1026733at2759"/>
<dbReference type="PANTHER" id="PTHR23322:SF1">
    <property type="entry name" value="FAS-ASSOCIATED FACTOR 2"/>
    <property type="match status" value="1"/>
</dbReference>
<sequence>MPAEGDVQTLHEVTQLPIAACQRILSAHNNNLQAALEAVLSNAGADGDLSATSSSLSSQPSVPRHGSNGLRRRTTAAAASSASSATAAAASSSSSTGAASTAETGRQHQPSSAQLTSSTASSASSRGSPATTPTAVDRTWRGLLFSFLFDATFNVLECILSFFGTLVPGLDLLALLPRRRHQRSFVEMLPDLARGAPAPAFADADFDTVKREANRQCKLLLVYLHAPRHADADSFVHDTLCAPDVVAYLNETFVLWGCNAETTLGRRLSRNMQAATFPFVGVLLPKSGTPKLVAAIQGALDAATFLAQLRGVCERVEPLLVVERTEREQRMQTQRLREEQDQAYQESLRKDRERQRLKEEEERRAREEEEAAQRAQLEEQQRKQEEEEKRKETKTQLPPEPQEDEERILVAIKLPDGSRVKRHFRPSEQVKVMYDFVFSHHDQVTGAFTLYTMRPRRPLSDKDARVADFCPNNAPTMFTCHLDDA</sequence>
<feature type="compositionally biased region" description="Low complexity" evidence="2">
    <location>
        <begin position="47"/>
        <end position="58"/>
    </location>
</feature>
<evidence type="ECO:0000313" key="4">
    <source>
        <dbReference type="EMBL" id="EGD76672.1"/>
    </source>
</evidence>
<organism evidence="5">
    <name type="scientific">Salpingoeca rosetta (strain ATCC 50818 / BSB-021)</name>
    <dbReference type="NCBI Taxonomy" id="946362"/>
    <lineage>
        <taxon>Eukaryota</taxon>
        <taxon>Choanoflagellata</taxon>
        <taxon>Craspedida</taxon>
        <taxon>Salpingoecidae</taxon>
        <taxon>Salpingoeca</taxon>
    </lineage>
</organism>
<feature type="compositionally biased region" description="Low complexity" evidence="2">
    <location>
        <begin position="110"/>
        <end position="134"/>
    </location>
</feature>
<dbReference type="GO" id="GO:0043130">
    <property type="term" value="F:ubiquitin binding"/>
    <property type="evidence" value="ECO:0007669"/>
    <property type="project" value="TreeGrafter"/>
</dbReference>
<feature type="compositionally biased region" description="Low complexity" evidence="2">
    <location>
        <begin position="75"/>
        <end position="102"/>
    </location>
</feature>
<evidence type="ECO:0000259" key="3">
    <source>
        <dbReference type="PROSITE" id="PS50033"/>
    </source>
</evidence>
<gene>
    <name evidence="4" type="ORF">PTSG_12671</name>
</gene>
<feature type="compositionally biased region" description="Basic and acidic residues" evidence="2">
    <location>
        <begin position="376"/>
        <end position="394"/>
    </location>
</feature>
<dbReference type="Proteomes" id="UP000007799">
    <property type="component" value="Unassembled WGS sequence"/>
</dbReference>
<evidence type="ECO:0000313" key="5">
    <source>
        <dbReference type="Proteomes" id="UP000007799"/>
    </source>
</evidence>
<dbReference type="RefSeq" id="XP_004991044.1">
    <property type="nucleotide sequence ID" value="XM_004990987.1"/>
</dbReference>
<dbReference type="InterPro" id="IPR050730">
    <property type="entry name" value="UBX_domain-protein"/>
</dbReference>
<dbReference type="AlphaFoldDB" id="F2UHS3"/>
<dbReference type="KEGG" id="sre:PTSG_12671"/>
<name>F2UHS3_SALR5</name>
<dbReference type="SUPFAM" id="SSF54236">
    <property type="entry name" value="Ubiquitin-like"/>
    <property type="match status" value="1"/>
</dbReference>
<dbReference type="Pfam" id="PF00789">
    <property type="entry name" value="UBX"/>
    <property type="match status" value="1"/>
</dbReference>